<accession>A0A855NC17</accession>
<protein>
    <recommendedName>
        <fullName evidence="1">RelA/SpoT domain-containing protein</fullName>
    </recommendedName>
</protein>
<dbReference type="GO" id="GO:0015969">
    <property type="term" value="P:guanosine tetraphosphate metabolic process"/>
    <property type="evidence" value="ECO:0007669"/>
    <property type="project" value="InterPro"/>
</dbReference>
<dbReference type="AlphaFoldDB" id="A0A855NC17"/>
<dbReference type="SMART" id="SM00954">
    <property type="entry name" value="RelA_SpoT"/>
    <property type="match status" value="1"/>
</dbReference>
<dbReference type="Gene3D" id="3.30.460.10">
    <property type="entry name" value="Beta Polymerase, domain 2"/>
    <property type="match status" value="1"/>
</dbReference>
<dbReference type="PANTHER" id="PTHR47837">
    <property type="entry name" value="GTP PYROPHOSPHOKINASE YJBM"/>
    <property type="match status" value="1"/>
</dbReference>
<dbReference type="CDD" id="cd05399">
    <property type="entry name" value="NT_Rel-Spo_like"/>
    <property type="match status" value="1"/>
</dbReference>
<dbReference type="RefSeq" id="WP_104064682.1">
    <property type="nucleotide sequence ID" value="NZ_NIQH01000013.1"/>
</dbReference>
<dbReference type="SUPFAM" id="SSF81301">
    <property type="entry name" value="Nucleotidyltransferase"/>
    <property type="match status" value="1"/>
</dbReference>
<dbReference type="InterPro" id="IPR007685">
    <property type="entry name" value="RelA_SpoT"/>
</dbReference>
<dbReference type="EMBL" id="NIQP01000011">
    <property type="protein sequence ID" value="PPB70459.1"/>
    <property type="molecule type" value="Genomic_DNA"/>
</dbReference>
<name>A0A855NC17_CAMHY</name>
<comment type="caution">
    <text evidence="2">The sequence shown here is derived from an EMBL/GenBank/DDBJ whole genome shotgun (WGS) entry which is preliminary data.</text>
</comment>
<dbReference type="InterPro" id="IPR052366">
    <property type="entry name" value="GTP_Pyrophosphokinase"/>
</dbReference>
<dbReference type="InterPro" id="IPR043519">
    <property type="entry name" value="NT_sf"/>
</dbReference>
<evidence type="ECO:0000313" key="3">
    <source>
        <dbReference type="Proteomes" id="UP000239685"/>
    </source>
</evidence>
<dbReference type="Proteomes" id="UP000239685">
    <property type="component" value="Unassembled WGS sequence"/>
</dbReference>
<gene>
    <name evidence="2" type="ORF">CDQ78_08700</name>
</gene>
<reference evidence="2 3" key="1">
    <citation type="submission" date="2017-06" db="EMBL/GenBank/DDBJ databases">
        <title>Updating the genomic taxonomy and epidemiology of Campylobacter hyointestinalis; discovery in New Zealand farmed ruminants.</title>
        <authorList>
            <person name="Wilkinson D.A."/>
            <person name="Fayaz A."/>
            <person name="Biggs P.J."/>
            <person name="Midwinter A.C."/>
        </authorList>
    </citation>
    <scope>NUCLEOTIDE SEQUENCE [LARGE SCALE GENOMIC DNA]</scope>
    <source>
        <strain evidence="2 3">S1614a</strain>
    </source>
</reference>
<feature type="domain" description="RelA/SpoT" evidence="1">
    <location>
        <begin position="2"/>
        <end position="105"/>
    </location>
</feature>
<organism evidence="2 3">
    <name type="scientific">Campylobacter hyointestinalis subsp. hyointestinalis</name>
    <dbReference type="NCBI Taxonomy" id="91352"/>
    <lineage>
        <taxon>Bacteria</taxon>
        <taxon>Pseudomonadati</taxon>
        <taxon>Campylobacterota</taxon>
        <taxon>Epsilonproteobacteria</taxon>
        <taxon>Campylobacterales</taxon>
        <taxon>Campylobacteraceae</taxon>
        <taxon>Campylobacter</taxon>
    </lineage>
</organism>
<evidence type="ECO:0000259" key="1">
    <source>
        <dbReference type="SMART" id="SM00954"/>
    </source>
</evidence>
<dbReference type="Pfam" id="PF04607">
    <property type="entry name" value="RelA_SpoT"/>
    <property type="match status" value="1"/>
</dbReference>
<proteinExistence type="predicted"/>
<dbReference type="PANTHER" id="PTHR47837:SF1">
    <property type="entry name" value="GTP PYROPHOSPHOKINASE YJBM"/>
    <property type="match status" value="1"/>
</dbReference>
<evidence type="ECO:0000313" key="2">
    <source>
        <dbReference type="EMBL" id="PPB70459.1"/>
    </source>
</evidence>
<sequence length="120" mass="14053">MRLSQMQDIAGVRTVFNTISEVYDFADDMQKTYSKNQNFSFKSSKDYINRPKEDGYRGIHQIFIYKKGPHKDSFGLSVELQIRTLLQHYWATAVEILSLKSSLNLKLGEGLEYKKEFFKL</sequence>